<evidence type="ECO:0000313" key="3">
    <source>
        <dbReference type="EMBL" id="ACS83724.1"/>
    </source>
</evidence>
<sequence>MKTLASLVMAAFAAVAPAHADDWSDPQKPFTIYGNTHYVGTAGISAVLITSPQGHVLIDGATAAGAKVIAANIAAMGYRLEDVKYILSSHSHEDHAGGISALQKLSGATVLAGAANVEALRSGVSPKEDPQFGNLSNFQGVAKVRAVKDGEVLKQGPLAITAHATPGHTVGGVSWTWQSCEMGKCKAMVFGDSLTAVSADSYRFSEHPEVVATFKASFSKVEALPCDVMITAHPGVNALFERQKREAAEGKAAYVDAGACKAVAGKGRELLASRLADEGKKK</sequence>
<dbReference type="NCBIfam" id="NF000287">
    <property type="entry name" value="SMB1_fam"/>
    <property type="match status" value="1"/>
</dbReference>
<evidence type="ECO:0000256" key="1">
    <source>
        <dbReference type="SAM" id="SignalP"/>
    </source>
</evidence>
<feature type="domain" description="Metallo-beta-lactamase" evidence="2">
    <location>
        <begin position="43"/>
        <end position="233"/>
    </location>
</feature>
<dbReference type="AlphaFoldDB" id="D6MLY4"/>
<gene>
    <name evidence="3" type="primary">crb11</name>
    <name evidence="3" type="ORF">WISOIL_0035</name>
</gene>
<dbReference type="SMART" id="SM00849">
    <property type="entry name" value="Lactamase_B"/>
    <property type="match status" value="1"/>
</dbReference>
<evidence type="ECO:0000259" key="2">
    <source>
        <dbReference type="SMART" id="SM00849"/>
    </source>
</evidence>
<dbReference type="NCBIfam" id="NF012229">
    <property type="entry name" value="bla_class_B_core"/>
    <property type="match status" value="1"/>
</dbReference>
<dbReference type="EMBL" id="GQ244492">
    <property type="protein sequence ID" value="ACS83724.1"/>
    <property type="molecule type" value="Genomic_DNA"/>
</dbReference>
<keyword evidence="1" id="KW-0732">Signal</keyword>
<dbReference type="Pfam" id="PF00753">
    <property type="entry name" value="Lactamase_B"/>
    <property type="match status" value="1"/>
</dbReference>
<accession>D6MLY4</accession>
<dbReference type="PANTHER" id="PTHR42951">
    <property type="entry name" value="METALLO-BETA-LACTAMASE DOMAIN-CONTAINING"/>
    <property type="match status" value="1"/>
</dbReference>
<dbReference type="Gene3D" id="3.60.15.10">
    <property type="entry name" value="Ribonuclease Z/Hydroxyacylglutathione hydrolase-like"/>
    <property type="match status" value="1"/>
</dbReference>
<dbReference type="PANTHER" id="PTHR42951:SF17">
    <property type="entry name" value="METALLO-BETA-LACTAMASE DOMAIN-CONTAINING PROTEIN"/>
    <property type="match status" value="1"/>
</dbReference>
<protein>
    <submittedName>
        <fullName evidence="3">Crb11</fullName>
    </submittedName>
</protein>
<reference evidence="3" key="1">
    <citation type="journal article" date="2010" name="Appl. Environ. Microbiol.">
        <title>Metagenomics Reveals Antibiotic Resistance Genes Encoding Predicted Bifunctional Proteins in Apple Orchard Soil.</title>
        <authorList>
            <person name="Donato J.J."/>
            <person name="Moe L.A."/>
            <person name="Converse B.J."/>
            <person name="Smart K.D."/>
            <person name="Berklein F.C."/>
            <person name="McManus P.S."/>
            <person name="Handelsman J."/>
        </authorList>
    </citation>
    <scope>NUCLEOTIDE SEQUENCE</scope>
</reference>
<proteinExistence type="predicted"/>
<dbReference type="InterPro" id="IPR036866">
    <property type="entry name" value="RibonucZ/Hydroxyglut_hydro"/>
</dbReference>
<feature type="signal peptide" evidence="1">
    <location>
        <begin position="1"/>
        <end position="20"/>
    </location>
</feature>
<feature type="chain" id="PRO_5003086917" evidence="1">
    <location>
        <begin position="21"/>
        <end position="282"/>
    </location>
</feature>
<name>D6MLY4_9BACT</name>
<dbReference type="InterPro" id="IPR001279">
    <property type="entry name" value="Metallo-B-lactamas"/>
</dbReference>
<dbReference type="SUPFAM" id="SSF56281">
    <property type="entry name" value="Metallo-hydrolase/oxidoreductase"/>
    <property type="match status" value="1"/>
</dbReference>
<organism evidence="3">
    <name type="scientific">uncultured bacterium AOCarb11</name>
    <dbReference type="NCBI Taxonomy" id="654972"/>
    <lineage>
        <taxon>Bacteria</taxon>
        <taxon>environmental samples</taxon>
    </lineage>
</organism>
<dbReference type="NCBIfam" id="NF033105">
    <property type="entry name" value="bla_subclass_B3"/>
    <property type="match status" value="1"/>
</dbReference>
<dbReference type="InterPro" id="IPR050855">
    <property type="entry name" value="NDM-1-like"/>
</dbReference>